<evidence type="ECO:0000259" key="2">
    <source>
        <dbReference type="Pfam" id="PF03732"/>
    </source>
</evidence>
<dbReference type="PANTHER" id="PTHR45823:SF1">
    <property type="entry name" value="T-SNARE COILED-COIL HOMOLOGY DOMAIN-CONTAINING PROTEIN"/>
    <property type="match status" value="1"/>
</dbReference>
<name>A0A1A9UIB5_GLOAU</name>
<proteinExistence type="predicted"/>
<keyword evidence="4" id="KW-1185">Reference proteome</keyword>
<dbReference type="InterPro" id="IPR005162">
    <property type="entry name" value="Retrotrans_gag_dom"/>
</dbReference>
<protein>
    <submittedName>
        <fullName evidence="3">Retrotrans_gag domain-containing protein</fullName>
    </submittedName>
</protein>
<dbReference type="Proteomes" id="UP000078200">
    <property type="component" value="Unassembled WGS sequence"/>
</dbReference>
<feature type="domain" description="Retrotransposon gag" evidence="2">
    <location>
        <begin position="10"/>
        <end position="106"/>
    </location>
</feature>
<dbReference type="AlphaFoldDB" id="A0A1A9UIB5"/>
<dbReference type="STRING" id="7395.A0A1A9UIB5"/>
<dbReference type="PANTHER" id="PTHR45823">
    <property type="entry name" value="T-SNARE COILED-COIL HOMOLOGY DOMAIN-CONTAINING PROTEIN"/>
    <property type="match status" value="1"/>
</dbReference>
<evidence type="ECO:0000313" key="3">
    <source>
        <dbReference type="EnsemblMetazoa" id="GAUT005829-PA"/>
    </source>
</evidence>
<evidence type="ECO:0000313" key="4">
    <source>
        <dbReference type="Proteomes" id="UP000078200"/>
    </source>
</evidence>
<reference evidence="3" key="1">
    <citation type="submission" date="2020-05" db="UniProtKB">
        <authorList>
            <consortium name="EnsemblMetazoa"/>
        </authorList>
    </citation>
    <scope>IDENTIFICATION</scope>
    <source>
        <strain evidence="3">TTRI</strain>
    </source>
</reference>
<dbReference type="VEuPathDB" id="VectorBase:GAUT005829"/>
<accession>A0A1A9UIB5</accession>
<evidence type="ECO:0000256" key="1">
    <source>
        <dbReference type="SAM" id="Coils"/>
    </source>
</evidence>
<dbReference type="EnsemblMetazoa" id="GAUT005829-RA">
    <property type="protein sequence ID" value="GAUT005829-PA"/>
    <property type="gene ID" value="GAUT005829"/>
</dbReference>
<dbReference type="Pfam" id="PF03732">
    <property type="entry name" value="Retrotrans_gag"/>
    <property type="match status" value="1"/>
</dbReference>
<sequence length="130" mass="14751">MWDDDDKSVIFTTSLRGAAAEIIQIIPEGKRTEFAAAMYALERKYGSRHVKEVSHLELSSRCQKLNERIQDYATEIERLANLAYIGVPDDVLERLKIDAFVKGLRDAELKKALWTSPKTTFTETLGFALT</sequence>
<keyword evidence="1" id="KW-0175">Coiled coil</keyword>
<feature type="coiled-coil region" evidence="1">
    <location>
        <begin position="55"/>
        <end position="82"/>
    </location>
</feature>
<organism evidence="3 4">
    <name type="scientific">Glossina austeni</name>
    <name type="common">Savannah tsetse fly</name>
    <dbReference type="NCBI Taxonomy" id="7395"/>
    <lineage>
        <taxon>Eukaryota</taxon>
        <taxon>Metazoa</taxon>
        <taxon>Ecdysozoa</taxon>
        <taxon>Arthropoda</taxon>
        <taxon>Hexapoda</taxon>
        <taxon>Insecta</taxon>
        <taxon>Pterygota</taxon>
        <taxon>Neoptera</taxon>
        <taxon>Endopterygota</taxon>
        <taxon>Diptera</taxon>
        <taxon>Brachycera</taxon>
        <taxon>Muscomorpha</taxon>
        <taxon>Hippoboscoidea</taxon>
        <taxon>Glossinidae</taxon>
        <taxon>Glossina</taxon>
    </lineage>
</organism>